<evidence type="ECO:0000256" key="6">
    <source>
        <dbReference type="ARBA" id="ARBA00023136"/>
    </source>
</evidence>
<keyword evidence="5 9" id="KW-0732">Signal</keyword>
<feature type="compositionally biased region" description="Low complexity" evidence="8">
    <location>
        <begin position="238"/>
        <end position="263"/>
    </location>
</feature>
<keyword evidence="4" id="KW-0325">Glycoprotein</keyword>
<evidence type="ECO:0000256" key="5">
    <source>
        <dbReference type="ARBA" id="ARBA00022729"/>
    </source>
</evidence>
<evidence type="ECO:0000256" key="4">
    <source>
        <dbReference type="ARBA" id="ARBA00022622"/>
    </source>
</evidence>
<evidence type="ECO:0000313" key="11">
    <source>
        <dbReference type="EMBL" id="CAK9317411.1"/>
    </source>
</evidence>
<dbReference type="PANTHER" id="PTHR32382:SF6">
    <property type="entry name" value="FASCICLIN-LIKE ARABINOGALACTAN PROTEIN 14"/>
    <property type="match status" value="1"/>
</dbReference>
<dbReference type="PANTHER" id="PTHR32382">
    <property type="entry name" value="FASCICLIN-LIKE ARABINOGALACTAN PROTEIN"/>
    <property type="match status" value="1"/>
</dbReference>
<proteinExistence type="inferred from homology"/>
<evidence type="ECO:0000256" key="9">
    <source>
        <dbReference type="SAM" id="SignalP"/>
    </source>
</evidence>
<evidence type="ECO:0000256" key="3">
    <source>
        <dbReference type="ARBA" id="ARBA00022475"/>
    </source>
</evidence>
<feature type="compositionally biased region" description="Pro residues" evidence="8">
    <location>
        <begin position="181"/>
        <end position="190"/>
    </location>
</feature>
<dbReference type="InterPro" id="IPR033254">
    <property type="entry name" value="Plant_FLA"/>
</dbReference>
<name>A0ABP0YCV7_9ROSI</name>
<feature type="chain" id="PRO_5046735651" description="FAS1 domain-containing protein" evidence="9">
    <location>
        <begin position="23"/>
        <end position="281"/>
    </location>
</feature>
<evidence type="ECO:0000313" key="12">
    <source>
        <dbReference type="Proteomes" id="UP001642487"/>
    </source>
</evidence>
<organism evidence="11 12">
    <name type="scientific">Citrullus colocynthis</name>
    <name type="common">colocynth</name>
    <dbReference type="NCBI Taxonomy" id="252529"/>
    <lineage>
        <taxon>Eukaryota</taxon>
        <taxon>Viridiplantae</taxon>
        <taxon>Streptophyta</taxon>
        <taxon>Embryophyta</taxon>
        <taxon>Tracheophyta</taxon>
        <taxon>Spermatophyta</taxon>
        <taxon>Magnoliopsida</taxon>
        <taxon>eudicotyledons</taxon>
        <taxon>Gunneridae</taxon>
        <taxon>Pentapetalae</taxon>
        <taxon>rosids</taxon>
        <taxon>fabids</taxon>
        <taxon>Cucurbitales</taxon>
        <taxon>Cucurbitaceae</taxon>
        <taxon>Benincaseae</taxon>
        <taxon>Citrullus</taxon>
    </lineage>
</organism>
<keyword evidence="4" id="KW-0336">GPI-anchor</keyword>
<comment type="subcellular location">
    <subcellularLocation>
        <location evidence="1">Cell membrane</location>
        <topology evidence="1">Lipid-anchor</topology>
        <topology evidence="1">GPI-anchor</topology>
    </subcellularLocation>
</comment>
<feature type="signal peptide" evidence="9">
    <location>
        <begin position="1"/>
        <end position="22"/>
    </location>
</feature>
<keyword evidence="12" id="KW-1185">Reference proteome</keyword>
<evidence type="ECO:0000259" key="10">
    <source>
        <dbReference type="PROSITE" id="PS50213"/>
    </source>
</evidence>
<dbReference type="Proteomes" id="UP001642487">
    <property type="component" value="Chromosome 3"/>
</dbReference>
<reference evidence="11 12" key="1">
    <citation type="submission" date="2024-03" db="EMBL/GenBank/DDBJ databases">
        <authorList>
            <person name="Gkanogiannis A."/>
            <person name="Becerra Lopez-Lavalle L."/>
        </authorList>
    </citation>
    <scope>NUCLEOTIDE SEQUENCE [LARGE SCALE GENOMIC DNA]</scope>
</reference>
<dbReference type="InterPro" id="IPR036378">
    <property type="entry name" value="FAS1_dom_sf"/>
</dbReference>
<protein>
    <recommendedName>
        <fullName evidence="10">FAS1 domain-containing protein</fullName>
    </recommendedName>
</protein>
<dbReference type="Gene3D" id="2.30.180.10">
    <property type="entry name" value="FAS1 domain"/>
    <property type="match status" value="1"/>
</dbReference>
<evidence type="ECO:0000256" key="1">
    <source>
        <dbReference type="ARBA" id="ARBA00004609"/>
    </source>
</evidence>
<accession>A0ABP0YCV7</accession>
<keyword evidence="6" id="KW-0472">Membrane</keyword>
<comment type="similarity">
    <text evidence="2">Belongs to the fasciclin-like AGP family.</text>
</comment>
<evidence type="ECO:0000256" key="2">
    <source>
        <dbReference type="ARBA" id="ARBA00007843"/>
    </source>
</evidence>
<keyword evidence="3" id="KW-1003">Cell membrane</keyword>
<feature type="region of interest" description="Disordered" evidence="8">
    <location>
        <begin position="170"/>
        <end position="263"/>
    </location>
</feature>
<feature type="domain" description="FAS1" evidence="10">
    <location>
        <begin position="22"/>
        <end position="154"/>
    </location>
</feature>
<feature type="compositionally biased region" description="Low complexity" evidence="8">
    <location>
        <begin position="191"/>
        <end position="204"/>
    </location>
</feature>
<dbReference type="PROSITE" id="PS50213">
    <property type="entry name" value="FAS1"/>
    <property type="match status" value="1"/>
</dbReference>
<dbReference type="EMBL" id="OZ021737">
    <property type="protein sequence ID" value="CAK9317411.1"/>
    <property type="molecule type" value="Genomic_DNA"/>
</dbReference>
<keyword evidence="7" id="KW-0449">Lipoprotein</keyword>
<sequence length="281" mass="28769">MDSRAISAALLVNFLLFSVASAFNITKLLSQFPDFTNLNDFLTQTKLADEINSRKTITILAVDNGAISTLSGKPLDIVKRILSVHVILDYYDVQKLGKLSNDNTTVLTTLFQASGAATNQQGFIKVTLINEGEVAFGSAVSGAPADSKLVKSVASQPYNISVLQITSPIQVPGIDSKPTNSTPPPPPPASSSPGESPKKAPAPSVETPSKADAPAAETPKAVADAPLSSPPKAEADSPKAAADSEADAAAPGPSDSSSASGGRFVGGAAAVLAVLSWFLAL</sequence>
<dbReference type="Pfam" id="PF02469">
    <property type="entry name" value="Fasciclin"/>
    <property type="match status" value="1"/>
</dbReference>
<evidence type="ECO:0000256" key="7">
    <source>
        <dbReference type="ARBA" id="ARBA00023288"/>
    </source>
</evidence>
<dbReference type="InterPro" id="IPR000782">
    <property type="entry name" value="FAS1_domain"/>
</dbReference>
<evidence type="ECO:0000256" key="8">
    <source>
        <dbReference type="SAM" id="MobiDB-lite"/>
    </source>
</evidence>
<gene>
    <name evidence="11" type="ORF">CITCOLO1_LOCUS9314</name>
</gene>
<dbReference type="SUPFAM" id="SSF82153">
    <property type="entry name" value="FAS1 domain"/>
    <property type="match status" value="1"/>
</dbReference>